<feature type="non-terminal residue" evidence="1">
    <location>
        <position position="36"/>
    </location>
</feature>
<organism evidence="1">
    <name type="scientific">marine metagenome</name>
    <dbReference type="NCBI Taxonomy" id="408172"/>
    <lineage>
        <taxon>unclassified sequences</taxon>
        <taxon>metagenomes</taxon>
        <taxon>ecological metagenomes</taxon>
    </lineage>
</organism>
<accession>A0A381YVQ2</accession>
<reference evidence="1" key="1">
    <citation type="submission" date="2018-05" db="EMBL/GenBank/DDBJ databases">
        <authorList>
            <person name="Lanie J.A."/>
            <person name="Ng W.-L."/>
            <person name="Kazmierczak K.M."/>
            <person name="Andrzejewski T.M."/>
            <person name="Davidsen T.M."/>
            <person name="Wayne K.J."/>
            <person name="Tettelin H."/>
            <person name="Glass J.I."/>
            <person name="Rusch D."/>
            <person name="Podicherti R."/>
            <person name="Tsui H.-C.T."/>
            <person name="Winkler M.E."/>
        </authorList>
    </citation>
    <scope>NUCLEOTIDE SEQUENCE</scope>
</reference>
<proteinExistence type="predicted"/>
<evidence type="ECO:0000313" key="1">
    <source>
        <dbReference type="EMBL" id="SVA80691.1"/>
    </source>
</evidence>
<dbReference type="AlphaFoldDB" id="A0A381YVQ2"/>
<gene>
    <name evidence="1" type="ORF">METZ01_LOCUS133545</name>
</gene>
<dbReference type="EMBL" id="UINC01019096">
    <property type="protein sequence ID" value="SVA80691.1"/>
    <property type="molecule type" value="Genomic_DNA"/>
</dbReference>
<sequence length="36" mass="4503">MLRPMQPSYGQMNIQWEYLRMIQSLILKNYHFETEI</sequence>
<name>A0A381YVQ2_9ZZZZ</name>
<protein>
    <submittedName>
        <fullName evidence="1">Uncharacterized protein</fullName>
    </submittedName>
</protein>